<dbReference type="AlphaFoldDB" id="A0A914WBF5"/>
<keyword evidence="2" id="KW-0812">Transmembrane</keyword>
<reference evidence="4" key="1">
    <citation type="submission" date="2022-11" db="UniProtKB">
        <authorList>
            <consortium name="WormBaseParasite"/>
        </authorList>
    </citation>
    <scope>IDENTIFICATION</scope>
</reference>
<feature type="region of interest" description="Disordered" evidence="1">
    <location>
        <begin position="37"/>
        <end position="60"/>
    </location>
</feature>
<keyword evidence="2" id="KW-1133">Transmembrane helix</keyword>
<feature type="transmembrane region" description="Helical" evidence="2">
    <location>
        <begin position="12"/>
        <end position="31"/>
    </location>
</feature>
<sequence length="101" mass="11147">MGVPDADYSHFLFTFMNGTQGLVLGIIYLLMRYNPRRSKKSAGGEGSERERVDRERGQSSANYTIFTDSSLSRSIVVEEVLSNAFAESPSVADFNDSQAAE</sequence>
<dbReference type="Proteomes" id="UP000887566">
    <property type="component" value="Unplaced"/>
</dbReference>
<keyword evidence="2" id="KW-0472">Membrane</keyword>
<name>A0A914WBF5_9BILA</name>
<evidence type="ECO:0000313" key="3">
    <source>
        <dbReference type="Proteomes" id="UP000887566"/>
    </source>
</evidence>
<protein>
    <submittedName>
        <fullName evidence="4">Uncharacterized protein</fullName>
    </submittedName>
</protein>
<proteinExistence type="predicted"/>
<keyword evidence="3" id="KW-1185">Reference proteome</keyword>
<feature type="compositionally biased region" description="Basic and acidic residues" evidence="1">
    <location>
        <begin position="46"/>
        <end position="57"/>
    </location>
</feature>
<evidence type="ECO:0000313" key="4">
    <source>
        <dbReference type="WBParaSite" id="PSAMB.scaffold3639size17471.g22079.t1"/>
    </source>
</evidence>
<organism evidence="3 4">
    <name type="scientific">Plectus sambesii</name>
    <dbReference type="NCBI Taxonomy" id="2011161"/>
    <lineage>
        <taxon>Eukaryota</taxon>
        <taxon>Metazoa</taxon>
        <taxon>Ecdysozoa</taxon>
        <taxon>Nematoda</taxon>
        <taxon>Chromadorea</taxon>
        <taxon>Plectida</taxon>
        <taxon>Plectina</taxon>
        <taxon>Plectoidea</taxon>
        <taxon>Plectidae</taxon>
        <taxon>Plectus</taxon>
    </lineage>
</organism>
<accession>A0A914WBF5</accession>
<evidence type="ECO:0000256" key="1">
    <source>
        <dbReference type="SAM" id="MobiDB-lite"/>
    </source>
</evidence>
<dbReference type="WBParaSite" id="PSAMB.scaffold3639size17471.g22079.t1">
    <property type="protein sequence ID" value="PSAMB.scaffold3639size17471.g22079.t1"/>
    <property type="gene ID" value="PSAMB.scaffold3639size17471.g22079"/>
</dbReference>
<evidence type="ECO:0000256" key="2">
    <source>
        <dbReference type="SAM" id="Phobius"/>
    </source>
</evidence>